<dbReference type="AlphaFoldDB" id="A0A437D400"/>
<reference evidence="2 3" key="2">
    <citation type="submission" date="2019-01" db="EMBL/GenBank/DDBJ databases">
        <title>A chromosome length genome reference of the Java medaka (oryzias javanicus).</title>
        <authorList>
            <person name="Herpin A."/>
            <person name="Takehana Y."/>
            <person name="Naruse K."/>
            <person name="Ansai S."/>
            <person name="Kawaguchi M."/>
        </authorList>
    </citation>
    <scope>NUCLEOTIDE SEQUENCE [LARGE SCALE GENOMIC DNA]</scope>
    <source>
        <strain evidence="2">RS831</strain>
        <tissue evidence="2">Whole body</tissue>
    </source>
</reference>
<protein>
    <submittedName>
        <fullName evidence="2">Uncharacterized protein</fullName>
    </submittedName>
</protein>
<gene>
    <name evidence="2" type="ORF">OJAV_G00081870</name>
</gene>
<evidence type="ECO:0000313" key="2">
    <source>
        <dbReference type="EMBL" id="RVE69833.1"/>
    </source>
</evidence>
<keyword evidence="3" id="KW-1185">Reference proteome</keyword>
<proteinExistence type="predicted"/>
<organism evidence="2 3">
    <name type="scientific">Oryzias javanicus</name>
    <name type="common">Javanese ricefish</name>
    <name type="synonym">Aplocheilus javanicus</name>
    <dbReference type="NCBI Taxonomy" id="123683"/>
    <lineage>
        <taxon>Eukaryota</taxon>
        <taxon>Metazoa</taxon>
        <taxon>Chordata</taxon>
        <taxon>Craniata</taxon>
        <taxon>Vertebrata</taxon>
        <taxon>Euteleostomi</taxon>
        <taxon>Actinopterygii</taxon>
        <taxon>Neopterygii</taxon>
        <taxon>Teleostei</taxon>
        <taxon>Neoteleostei</taxon>
        <taxon>Acanthomorphata</taxon>
        <taxon>Ovalentaria</taxon>
        <taxon>Atherinomorphae</taxon>
        <taxon>Beloniformes</taxon>
        <taxon>Adrianichthyidae</taxon>
        <taxon>Oryziinae</taxon>
        <taxon>Oryzias</taxon>
    </lineage>
</organism>
<accession>A0A437D400</accession>
<sequence>MADRIFSELWFLFGFYLWQLKRPYRKSIKHERQGGREGEWLREAERIEEEEEAASQQQQVFESSIRRRKK</sequence>
<feature type="region of interest" description="Disordered" evidence="1">
    <location>
        <begin position="50"/>
        <end position="70"/>
    </location>
</feature>
<name>A0A437D400_ORYJA</name>
<reference evidence="2 3" key="1">
    <citation type="submission" date="2018-11" db="EMBL/GenBank/DDBJ databases">
        <authorList>
            <person name="Lopez-Roques C."/>
            <person name="Donnadieu C."/>
            <person name="Bouchez O."/>
            <person name="Klopp C."/>
            <person name="Cabau C."/>
            <person name="Zahm M."/>
        </authorList>
    </citation>
    <scope>NUCLEOTIDE SEQUENCE [LARGE SCALE GENOMIC DNA]</scope>
    <source>
        <strain evidence="2">RS831</strain>
        <tissue evidence="2">Whole body</tissue>
    </source>
</reference>
<evidence type="ECO:0000313" key="3">
    <source>
        <dbReference type="Proteomes" id="UP000283210"/>
    </source>
</evidence>
<evidence type="ECO:0000256" key="1">
    <source>
        <dbReference type="SAM" id="MobiDB-lite"/>
    </source>
</evidence>
<dbReference type="Proteomes" id="UP000283210">
    <property type="component" value="Chromosome 8"/>
</dbReference>
<dbReference type="EMBL" id="CM012444">
    <property type="protein sequence ID" value="RVE69833.1"/>
    <property type="molecule type" value="Genomic_DNA"/>
</dbReference>